<dbReference type="EMBL" id="UINC01100008">
    <property type="protein sequence ID" value="SVC59719.1"/>
    <property type="molecule type" value="Genomic_DNA"/>
</dbReference>
<dbReference type="AlphaFoldDB" id="A0A382NEU7"/>
<accession>A0A382NEU7</accession>
<evidence type="ECO:0008006" key="2">
    <source>
        <dbReference type="Google" id="ProtNLM"/>
    </source>
</evidence>
<name>A0A382NEU7_9ZZZZ</name>
<dbReference type="InterPro" id="IPR025990">
    <property type="entry name" value="zinc_ribbon_bacterial"/>
</dbReference>
<gene>
    <name evidence="1" type="ORF">METZ01_LOCUS312573</name>
</gene>
<protein>
    <recommendedName>
        <fullName evidence="2">CPXCG motif-containing cysteine-rich protein</fullName>
    </recommendedName>
</protein>
<dbReference type="Pfam" id="PF14255">
    <property type="entry name" value="Zn_ribbon_21"/>
    <property type="match status" value="1"/>
</dbReference>
<proteinExistence type="predicted"/>
<organism evidence="1">
    <name type="scientific">marine metagenome</name>
    <dbReference type="NCBI Taxonomy" id="408172"/>
    <lineage>
        <taxon>unclassified sequences</taxon>
        <taxon>metagenomes</taxon>
        <taxon>ecological metagenomes</taxon>
    </lineage>
</organism>
<dbReference type="SUPFAM" id="SSF57783">
    <property type="entry name" value="Zinc beta-ribbon"/>
    <property type="match status" value="1"/>
</dbReference>
<sequence>MDEIEHFFCCPYCGEGISMLIDLSFNNQFYTEDCEVCCRPIEINLTVVDGLIDSWEASRAD</sequence>
<reference evidence="1" key="1">
    <citation type="submission" date="2018-05" db="EMBL/GenBank/DDBJ databases">
        <authorList>
            <person name="Lanie J.A."/>
            <person name="Ng W.-L."/>
            <person name="Kazmierczak K.M."/>
            <person name="Andrzejewski T.M."/>
            <person name="Davidsen T.M."/>
            <person name="Wayne K.J."/>
            <person name="Tettelin H."/>
            <person name="Glass J.I."/>
            <person name="Rusch D."/>
            <person name="Podicherti R."/>
            <person name="Tsui H.-C.T."/>
            <person name="Winkler M.E."/>
        </authorList>
    </citation>
    <scope>NUCLEOTIDE SEQUENCE</scope>
</reference>
<evidence type="ECO:0000313" key="1">
    <source>
        <dbReference type="EMBL" id="SVC59719.1"/>
    </source>
</evidence>